<reference evidence="3" key="1">
    <citation type="journal article" date="2019" name="Int. J. Syst. Evol. Microbiol.">
        <title>The Global Catalogue of Microorganisms (GCM) 10K type strain sequencing project: providing services to taxonomists for standard genome sequencing and annotation.</title>
        <authorList>
            <consortium name="The Broad Institute Genomics Platform"/>
            <consortium name="The Broad Institute Genome Sequencing Center for Infectious Disease"/>
            <person name="Wu L."/>
            <person name="Ma J."/>
        </authorList>
    </citation>
    <scope>NUCLEOTIDE SEQUENCE [LARGE SCALE GENOMIC DNA]</scope>
    <source>
        <strain evidence="3">CCM 8927</strain>
    </source>
</reference>
<name>A0ABW1RLM1_9LACO</name>
<sequence length="162" mass="18416">MENNKQHFKWIIFLIIIVIIFVIGFSLVDNSKSSSEDNSAVKTTKVHKKVAVKKKPIKKVVNKRTPAEEERYVEGVGQAFGQKDSQSIQKYVGSMYQSVFVDGLGMTYTWKTSDATYIRVDNTDNGITMVYLYDDSAENHLGRMIYQGETIKQMAPRDGYGQ</sequence>
<keyword evidence="1" id="KW-0812">Transmembrane</keyword>
<keyword evidence="1" id="KW-0472">Membrane</keyword>
<gene>
    <name evidence="2" type="ORF">ACFQAV_08940</name>
</gene>
<protein>
    <recommendedName>
        <fullName evidence="4">DUF1310 family protein</fullName>
    </recommendedName>
</protein>
<evidence type="ECO:0000313" key="2">
    <source>
        <dbReference type="EMBL" id="MFC6176965.1"/>
    </source>
</evidence>
<organism evidence="2 3">
    <name type="scientific">Companilactobacillus huachuanensis</name>
    <dbReference type="NCBI Taxonomy" id="2559914"/>
    <lineage>
        <taxon>Bacteria</taxon>
        <taxon>Bacillati</taxon>
        <taxon>Bacillota</taxon>
        <taxon>Bacilli</taxon>
        <taxon>Lactobacillales</taxon>
        <taxon>Lactobacillaceae</taxon>
        <taxon>Companilactobacillus</taxon>
    </lineage>
</organism>
<keyword evidence="1" id="KW-1133">Transmembrane helix</keyword>
<dbReference type="RefSeq" id="WP_137610632.1">
    <property type="nucleotide sequence ID" value="NZ_BJDF01000003.1"/>
</dbReference>
<accession>A0ABW1RLM1</accession>
<evidence type="ECO:0000313" key="3">
    <source>
        <dbReference type="Proteomes" id="UP001596288"/>
    </source>
</evidence>
<proteinExistence type="predicted"/>
<feature type="transmembrane region" description="Helical" evidence="1">
    <location>
        <begin position="7"/>
        <end position="28"/>
    </location>
</feature>
<keyword evidence="3" id="KW-1185">Reference proteome</keyword>
<comment type="caution">
    <text evidence="2">The sequence shown here is derived from an EMBL/GenBank/DDBJ whole genome shotgun (WGS) entry which is preliminary data.</text>
</comment>
<dbReference type="EMBL" id="JBHSSF010000020">
    <property type="protein sequence ID" value="MFC6176965.1"/>
    <property type="molecule type" value="Genomic_DNA"/>
</dbReference>
<evidence type="ECO:0008006" key="4">
    <source>
        <dbReference type="Google" id="ProtNLM"/>
    </source>
</evidence>
<dbReference type="Proteomes" id="UP001596288">
    <property type="component" value="Unassembled WGS sequence"/>
</dbReference>
<evidence type="ECO:0000256" key="1">
    <source>
        <dbReference type="SAM" id="Phobius"/>
    </source>
</evidence>